<evidence type="ECO:0000256" key="1">
    <source>
        <dbReference type="ARBA" id="ARBA00043985"/>
    </source>
</evidence>
<dbReference type="EMBL" id="JBEWZI010000018">
    <property type="protein sequence ID" value="MET7015559.1"/>
    <property type="molecule type" value="Genomic_DNA"/>
</dbReference>
<dbReference type="PANTHER" id="PTHR31088">
    <property type="entry name" value="MEMBRANE-ASSOCIATED PROTEIN VIPP1, CHLOROPLASTIC"/>
    <property type="match status" value="1"/>
</dbReference>
<evidence type="ECO:0000313" key="4">
    <source>
        <dbReference type="EMBL" id="MET7015559.1"/>
    </source>
</evidence>
<proteinExistence type="inferred from homology"/>
<dbReference type="Pfam" id="PF04012">
    <property type="entry name" value="PspA_IM30"/>
    <property type="match status" value="1"/>
</dbReference>
<comment type="similarity">
    <text evidence="1">Belongs to the PspA/Vipp/IM30 family.</text>
</comment>
<dbReference type="PANTHER" id="PTHR31088:SF9">
    <property type="entry name" value="PHAGE SHOCK PROTEIN A"/>
    <property type="match status" value="1"/>
</dbReference>
<evidence type="ECO:0000256" key="3">
    <source>
        <dbReference type="SAM" id="MobiDB-lite"/>
    </source>
</evidence>
<accession>A0ABV2TNR8</accession>
<dbReference type="RefSeq" id="WP_354602017.1">
    <property type="nucleotide sequence ID" value="NZ_JBEWZI010000018.1"/>
</dbReference>
<dbReference type="Proteomes" id="UP001549691">
    <property type="component" value="Unassembled WGS sequence"/>
</dbReference>
<dbReference type="InterPro" id="IPR007157">
    <property type="entry name" value="PspA_VIPP1"/>
</dbReference>
<comment type="caution">
    <text evidence="4">The sequence shown here is derived from an EMBL/GenBank/DDBJ whole genome shotgun (WGS) entry which is preliminary data.</text>
</comment>
<organism evidence="4 5">
    <name type="scientific">Uliginosibacterium flavum</name>
    <dbReference type="NCBI Taxonomy" id="1396831"/>
    <lineage>
        <taxon>Bacteria</taxon>
        <taxon>Pseudomonadati</taxon>
        <taxon>Pseudomonadota</taxon>
        <taxon>Betaproteobacteria</taxon>
        <taxon>Rhodocyclales</taxon>
        <taxon>Zoogloeaceae</taxon>
        <taxon>Uliginosibacterium</taxon>
    </lineage>
</organism>
<evidence type="ECO:0000256" key="2">
    <source>
        <dbReference type="SAM" id="Coils"/>
    </source>
</evidence>
<feature type="compositionally biased region" description="Low complexity" evidence="3">
    <location>
        <begin position="230"/>
        <end position="246"/>
    </location>
</feature>
<gene>
    <name evidence="4" type="ORF">ABXR19_15325</name>
</gene>
<keyword evidence="5" id="KW-1185">Reference proteome</keyword>
<feature type="region of interest" description="Disordered" evidence="3">
    <location>
        <begin position="225"/>
        <end position="246"/>
    </location>
</feature>
<evidence type="ECO:0000313" key="5">
    <source>
        <dbReference type="Proteomes" id="UP001549691"/>
    </source>
</evidence>
<reference evidence="4 5" key="1">
    <citation type="submission" date="2024-07" db="EMBL/GenBank/DDBJ databases">
        <title>Uliginosibacterium flavum JJ3220;KACC:17644.</title>
        <authorList>
            <person name="Kim M.K."/>
        </authorList>
    </citation>
    <scope>NUCLEOTIDE SEQUENCE [LARGE SCALE GENOMIC DNA]</scope>
    <source>
        <strain evidence="4 5">KACC:17644</strain>
    </source>
</reference>
<feature type="coiled-coil region" evidence="2">
    <location>
        <begin position="82"/>
        <end position="192"/>
    </location>
</feature>
<sequence>MSVLKKLVTLMRGSVREIGESVVDANATRIYEQEILDAKHNVAQARSDLTSVMAKEMQSAREIERLRGEVTRYEGLALEALNKHEEALAEEVAGRVAELERELDEQTKAHATYAVQVARLKELIKGAEGKIREHERQIVMAKTTESVYRATRSIADSVDGTGSKLLNAKESLERIRQRHEDLSDRMTAAEQLDREVGSKALEAKLAAAGIGDDADRKASIMARIRSRAQGADTPAASAGDGAADKA</sequence>
<keyword evidence="2" id="KW-0175">Coiled coil</keyword>
<protein>
    <submittedName>
        <fullName evidence="4">PspA/IM30 family protein</fullName>
    </submittedName>
</protein>
<name>A0ABV2TNR8_9RHOO</name>